<organism evidence="3 4">
    <name type="scientific">Kocuria tytonicola</name>
    <dbReference type="NCBI Taxonomy" id="2055946"/>
    <lineage>
        <taxon>Bacteria</taxon>
        <taxon>Bacillati</taxon>
        <taxon>Actinomycetota</taxon>
        <taxon>Actinomycetes</taxon>
        <taxon>Micrococcales</taxon>
        <taxon>Micrococcaceae</taxon>
        <taxon>Kocuria</taxon>
    </lineage>
</organism>
<accession>A0A3L9L665</accession>
<name>A0A3L9L665_9MICC</name>
<dbReference type="RefSeq" id="WP_121864121.1">
    <property type="nucleotide sequence ID" value="NZ_RDEX01000001.1"/>
</dbReference>
<evidence type="ECO:0000313" key="4">
    <source>
        <dbReference type="Proteomes" id="UP000277871"/>
    </source>
</evidence>
<sequence>MSTTQNEPQNPQSGVPGQYGQSGSTQPGQPQPYGQGAVNGAPQGGPNGQPYGQQYGQAGGKYGTAEYNPGQYTGLMERPSTVDRLLKLTLISLGISVVSTILSIIGILTADTDALLREQGGSAASQAGGADVAQMVGTMGTVAGIIGLIISVGLYLLVYFGLKKGQNWARILGTVFAAIAILSGIYGLFDGTTGIAPWIYIAGIVLGVVKIIVDILWIVTAFKAPTTAWFNQDRVQR</sequence>
<proteinExistence type="predicted"/>
<comment type="caution">
    <text evidence="3">The sequence shown here is derived from an EMBL/GenBank/DDBJ whole genome shotgun (WGS) entry which is preliminary data.</text>
</comment>
<evidence type="ECO:0000256" key="1">
    <source>
        <dbReference type="SAM" id="MobiDB-lite"/>
    </source>
</evidence>
<reference evidence="3 4" key="1">
    <citation type="submission" date="2018-10" db="EMBL/GenBank/DDBJ databases">
        <title>Kocuria tytonicola, new bacteria from the preen glands of American barn owls (Tyto furcata).</title>
        <authorList>
            <person name="Braun M.S."/>
            <person name="Wang E."/>
            <person name="Zimmermann S."/>
            <person name="Boutin S."/>
            <person name="Wagner H."/>
            <person name="Wink M."/>
        </authorList>
    </citation>
    <scope>NUCLEOTIDE SEQUENCE [LARGE SCALE GENOMIC DNA]</scope>
    <source>
        <strain evidence="3 4">473</strain>
    </source>
</reference>
<evidence type="ECO:0000313" key="3">
    <source>
        <dbReference type="EMBL" id="RLY94175.1"/>
    </source>
</evidence>
<dbReference type="EMBL" id="RDEX01000001">
    <property type="protein sequence ID" value="RLY94175.1"/>
    <property type="molecule type" value="Genomic_DNA"/>
</dbReference>
<feature type="compositionally biased region" description="Low complexity" evidence="1">
    <location>
        <begin position="16"/>
        <end position="41"/>
    </location>
</feature>
<gene>
    <name evidence="3" type="ORF">EAE32_02855</name>
</gene>
<keyword evidence="2" id="KW-0812">Transmembrane</keyword>
<feature type="transmembrane region" description="Helical" evidence="2">
    <location>
        <begin position="169"/>
        <end position="189"/>
    </location>
</feature>
<dbReference type="Proteomes" id="UP000277871">
    <property type="component" value="Unassembled WGS sequence"/>
</dbReference>
<feature type="transmembrane region" description="Helical" evidence="2">
    <location>
        <begin position="85"/>
        <end position="108"/>
    </location>
</feature>
<feature type="compositionally biased region" description="Polar residues" evidence="1">
    <location>
        <begin position="1"/>
        <end position="15"/>
    </location>
</feature>
<feature type="transmembrane region" description="Helical" evidence="2">
    <location>
        <begin position="195"/>
        <end position="219"/>
    </location>
</feature>
<feature type="transmembrane region" description="Helical" evidence="2">
    <location>
        <begin position="142"/>
        <end position="162"/>
    </location>
</feature>
<keyword evidence="2" id="KW-0472">Membrane</keyword>
<protein>
    <submittedName>
        <fullName evidence="3">Uncharacterized protein</fullName>
    </submittedName>
</protein>
<keyword evidence="4" id="KW-1185">Reference proteome</keyword>
<keyword evidence="2" id="KW-1133">Transmembrane helix</keyword>
<evidence type="ECO:0000256" key="2">
    <source>
        <dbReference type="SAM" id="Phobius"/>
    </source>
</evidence>
<dbReference type="AlphaFoldDB" id="A0A3L9L665"/>
<feature type="region of interest" description="Disordered" evidence="1">
    <location>
        <begin position="1"/>
        <end position="62"/>
    </location>
</feature>